<reference evidence="11 12" key="1">
    <citation type="submission" date="2016-11" db="EMBL/GenBank/DDBJ databases">
        <authorList>
            <person name="Jaros S."/>
            <person name="Januszkiewicz K."/>
            <person name="Wedrychowicz H."/>
        </authorList>
    </citation>
    <scope>NUCLEOTIDE SEQUENCE [LARGE SCALE GENOMIC DNA]</scope>
    <source>
        <strain evidence="11 12">DSM 17477</strain>
    </source>
</reference>
<dbReference type="NCBIfam" id="NF045515">
    <property type="entry name" value="Glp_gephyrin"/>
    <property type="match status" value="1"/>
</dbReference>
<keyword evidence="12" id="KW-1185">Reference proteome</keyword>
<protein>
    <recommendedName>
        <fullName evidence="5 9">Molybdopterin molybdenumtransferase</fullName>
        <ecNumber evidence="4 9">2.10.1.1</ecNumber>
    </recommendedName>
</protein>
<dbReference type="GO" id="GO:0046872">
    <property type="term" value="F:metal ion binding"/>
    <property type="evidence" value="ECO:0007669"/>
    <property type="project" value="UniProtKB-UniRule"/>
</dbReference>
<dbReference type="InterPro" id="IPR005110">
    <property type="entry name" value="MoeA_linker/N"/>
</dbReference>
<dbReference type="InterPro" id="IPR038987">
    <property type="entry name" value="MoeA-like"/>
</dbReference>
<dbReference type="SUPFAM" id="SSF63867">
    <property type="entry name" value="MoeA C-terminal domain-like"/>
    <property type="match status" value="1"/>
</dbReference>
<evidence type="ECO:0000256" key="2">
    <source>
        <dbReference type="ARBA" id="ARBA00005046"/>
    </source>
</evidence>
<dbReference type="AlphaFoldDB" id="A0A1M6LI07"/>
<evidence type="ECO:0000256" key="4">
    <source>
        <dbReference type="ARBA" id="ARBA00013269"/>
    </source>
</evidence>
<dbReference type="Proteomes" id="UP000184052">
    <property type="component" value="Unassembled WGS sequence"/>
</dbReference>
<evidence type="ECO:0000256" key="5">
    <source>
        <dbReference type="ARBA" id="ARBA00021108"/>
    </source>
</evidence>
<keyword evidence="9" id="KW-0460">Magnesium</keyword>
<dbReference type="Pfam" id="PF03453">
    <property type="entry name" value="MoeA_N"/>
    <property type="match status" value="1"/>
</dbReference>
<proteinExistence type="inferred from homology"/>
<keyword evidence="7 9" id="KW-0501">Molybdenum cofactor biosynthesis</keyword>
<comment type="function">
    <text evidence="1 9">Catalyzes the insertion of molybdate into adenylated molybdopterin with the concomitant release of AMP.</text>
</comment>
<comment type="similarity">
    <text evidence="3 9">Belongs to the MoeA family.</text>
</comment>
<keyword evidence="9 11" id="KW-0808">Transferase</keyword>
<dbReference type="STRING" id="1121476.SAMN02745751_03183"/>
<evidence type="ECO:0000256" key="6">
    <source>
        <dbReference type="ARBA" id="ARBA00022505"/>
    </source>
</evidence>
<organism evidence="11 12">
    <name type="scientific">Dethiosulfatibacter aminovorans DSM 17477</name>
    <dbReference type="NCBI Taxonomy" id="1121476"/>
    <lineage>
        <taxon>Bacteria</taxon>
        <taxon>Bacillati</taxon>
        <taxon>Bacillota</taxon>
        <taxon>Tissierellia</taxon>
        <taxon>Dethiosulfatibacter</taxon>
    </lineage>
</organism>
<sequence>MALSKFLDTLDGGMMKFLKAYEPYKIREMMKEYFGDIDIGTEIVHISEALDRYSAKDIKSSVNIPDFNKSTVDGYALMSSDTRGASESMPVFLDVSGEVLMGTEAETEVVENTCVYVPTGGMLPKGADAVVMIEYTEKLDEETVAVNMAMHPGENIIYIGEDISVDDVIVKKGRKITAFDTGALSAIGVSEISVFKKPRTVIISSGDEIRRPEEDIKPGEVRDINSFVVGALIEKYGGEVIHKTIVDDDEGSLYNEVEKWIDRADIVIVSGGSSAGIKDVTAEVLDSFGKPGLFVHGAAVKPGKPTIMSCARDTALIGLPGHPGSSSIIFTIFGKELFKILLEKEDAIESFVEAELTYSLAGAPGKETYVMGTLENRDGKYLFNPLIKKSAAISQLSRSEGYVVIKSGTEGINKGNTVRVYTE</sequence>
<dbReference type="InterPro" id="IPR036425">
    <property type="entry name" value="MoaB/Mog-like_dom_sf"/>
</dbReference>
<dbReference type="UniPathway" id="UPA00344"/>
<comment type="pathway">
    <text evidence="2 9">Cofactor biosynthesis; molybdopterin biosynthesis.</text>
</comment>
<feature type="domain" description="MoaB/Mog" evidence="10">
    <location>
        <begin position="201"/>
        <end position="340"/>
    </location>
</feature>
<evidence type="ECO:0000256" key="3">
    <source>
        <dbReference type="ARBA" id="ARBA00010763"/>
    </source>
</evidence>
<evidence type="ECO:0000256" key="9">
    <source>
        <dbReference type="RuleBase" id="RU365090"/>
    </source>
</evidence>
<dbReference type="GO" id="GO:0005829">
    <property type="term" value="C:cytosol"/>
    <property type="evidence" value="ECO:0007669"/>
    <property type="project" value="TreeGrafter"/>
</dbReference>
<evidence type="ECO:0000259" key="10">
    <source>
        <dbReference type="SMART" id="SM00852"/>
    </source>
</evidence>
<name>A0A1M6LI07_9FIRM</name>
<evidence type="ECO:0000256" key="7">
    <source>
        <dbReference type="ARBA" id="ARBA00023150"/>
    </source>
</evidence>
<dbReference type="PANTHER" id="PTHR10192:SF5">
    <property type="entry name" value="GEPHYRIN"/>
    <property type="match status" value="1"/>
</dbReference>
<evidence type="ECO:0000313" key="11">
    <source>
        <dbReference type="EMBL" id="SHJ70824.1"/>
    </source>
</evidence>
<evidence type="ECO:0000313" key="12">
    <source>
        <dbReference type="Proteomes" id="UP000184052"/>
    </source>
</evidence>
<keyword evidence="9" id="KW-0479">Metal-binding</keyword>
<dbReference type="InterPro" id="IPR036135">
    <property type="entry name" value="MoeA_linker/N_sf"/>
</dbReference>
<dbReference type="Gene3D" id="3.90.105.10">
    <property type="entry name" value="Molybdopterin biosynthesis moea protein, domain 2"/>
    <property type="match status" value="1"/>
</dbReference>
<keyword evidence="6 9" id="KW-0500">Molybdenum</keyword>
<dbReference type="GO" id="GO:0006777">
    <property type="term" value="P:Mo-molybdopterin cofactor biosynthetic process"/>
    <property type="evidence" value="ECO:0007669"/>
    <property type="project" value="UniProtKB-UniRule"/>
</dbReference>
<evidence type="ECO:0000256" key="1">
    <source>
        <dbReference type="ARBA" id="ARBA00002901"/>
    </source>
</evidence>
<dbReference type="Gene3D" id="2.40.340.10">
    <property type="entry name" value="MoeA, C-terminal, domain IV"/>
    <property type="match status" value="1"/>
</dbReference>
<dbReference type="EMBL" id="FQZL01000032">
    <property type="protein sequence ID" value="SHJ70824.1"/>
    <property type="molecule type" value="Genomic_DNA"/>
</dbReference>
<dbReference type="SUPFAM" id="SSF63882">
    <property type="entry name" value="MoeA N-terminal region -like"/>
    <property type="match status" value="1"/>
</dbReference>
<dbReference type="Pfam" id="PF03454">
    <property type="entry name" value="MoeA_C"/>
    <property type="match status" value="1"/>
</dbReference>
<dbReference type="GO" id="GO:0061599">
    <property type="term" value="F:molybdopterin molybdotransferase activity"/>
    <property type="evidence" value="ECO:0007669"/>
    <property type="project" value="UniProtKB-UniRule"/>
</dbReference>
<dbReference type="Gene3D" id="2.170.190.11">
    <property type="entry name" value="Molybdopterin biosynthesis moea protein, domain 3"/>
    <property type="match status" value="1"/>
</dbReference>
<dbReference type="Gene3D" id="3.40.980.10">
    <property type="entry name" value="MoaB/Mog-like domain"/>
    <property type="match status" value="1"/>
</dbReference>
<dbReference type="Pfam" id="PF00994">
    <property type="entry name" value="MoCF_biosynth"/>
    <property type="match status" value="1"/>
</dbReference>
<dbReference type="PANTHER" id="PTHR10192">
    <property type="entry name" value="MOLYBDOPTERIN BIOSYNTHESIS PROTEIN"/>
    <property type="match status" value="1"/>
</dbReference>
<dbReference type="SUPFAM" id="SSF53218">
    <property type="entry name" value="Molybdenum cofactor biosynthesis proteins"/>
    <property type="match status" value="1"/>
</dbReference>
<comment type="catalytic activity">
    <reaction evidence="8">
        <text>adenylyl-molybdopterin + molybdate = Mo-molybdopterin + AMP + H(+)</text>
        <dbReference type="Rhea" id="RHEA:35047"/>
        <dbReference type="ChEBI" id="CHEBI:15378"/>
        <dbReference type="ChEBI" id="CHEBI:36264"/>
        <dbReference type="ChEBI" id="CHEBI:62727"/>
        <dbReference type="ChEBI" id="CHEBI:71302"/>
        <dbReference type="ChEBI" id="CHEBI:456215"/>
        <dbReference type="EC" id="2.10.1.1"/>
    </reaction>
</comment>
<accession>A0A1M6LI07</accession>
<dbReference type="CDD" id="cd00887">
    <property type="entry name" value="MoeA"/>
    <property type="match status" value="1"/>
</dbReference>
<dbReference type="SMART" id="SM00852">
    <property type="entry name" value="MoCF_biosynth"/>
    <property type="match status" value="1"/>
</dbReference>
<dbReference type="InterPro" id="IPR036688">
    <property type="entry name" value="MoeA_C_domain_IV_sf"/>
</dbReference>
<comment type="cofactor">
    <cofactor evidence="9">
        <name>Mg(2+)</name>
        <dbReference type="ChEBI" id="CHEBI:18420"/>
    </cofactor>
</comment>
<dbReference type="EC" id="2.10.1.1" evidence="4 9"/>
<dbReference type="InterPro" id="IPR001453">
    <property type="entry name" value="MoaB/Mog_dom"/>
</dbReference>
<evidence type="ECO:0000256" key="8">
    <source>
        <dbReference type="ARBA" id="ARBA00047317"/>
    </source>
</evidence>
<dbReference type="InterPro" id="IPR005111">
    <property type="entry name" value="MoeA_C_domain_IV"/>
</dbReference>
<dbReference type="OrthoDB" id="9804758at2"/>
<gene>
    <name evidence="11" type="ORF">SAMN02745751_03183</name>
</gene>